<dbReference type="Proteomes" id="UP000789702">
    <property type="component" value="Unassembled WGS sequence"/>
</dbReference>
<proteinExistence type="predicted"/>
<dbReference type="EMBL" id="CAJVPU010000241">
    <property type="protein sequence ID" value="CAG8444604.1"/>
    <property type="molecule type" value="Genomic_DNA"/>
</dbReference>
<sequence length="455" mass="53357">MEILAFIGIILFLYIIHFYFRYYTRPNPLPGPFPLPFIGTLLQIGLNPRKWAEKNLDDSIDIWEFYVGPFRVIIVCDAKYVDKIYLSYRDTNRLYRESKFFNRNIAAYDEFGLLKGVIFNDDFHKWKRLRQFVTKVLMSKKYHYGFINSVQEIFKEYENQWDKNDAVTLDISSWVSYYKAKLTITTVIGQPLYNLSSFESISKAASEYIAMMLFKMLMPKFISRIVMSIGFRNMKKNSIFLNGTMYKIILNRRNEIKNGSPTNFNLLDLLLISNSSNDSDEYIEGEQPMDDDEIMINLAEITAVSIDTTSSTFCFLIYNVAKNPSILKKLRAQILEVFCSNTNSMITYENLEKCYYIDALIKETLRHSNPAPYVLRVLDGNESTDKFHWPSGTWFFVDDHRIMNNSNYWNEPTYFNPDRFLSKEHGGTDEFNNIFHDLIIRISHIPASPGQIMET</sequence>
<reference evidence="1" key="1">
    <citation type="submission" date="2021-06" db="EMBL/GenBank/DDBJ databases">
        <authorList>
            <person name="Kallberg Y."/>
            <person name="Tangrot J."/>
            <person name="Rosling A."/>
        </authorList>
    </citation>
    <scope>NUCLEOTIDE SEQUENCE</scope>
    <source>
        <strain evidence="1">IL203A</strain>
    </source>
</reference>
<keyword evidence="2" id="KW-1185">Reference proteome</keyword>
<name>A0ACA9K091_9GLOM</name>
<organism evidence="1 2">
    <name type="scientific">Dentiscutata heterogama</name>
    <dbReference type="NCBI Taxonomy" id="1316150"/>
    <lineage>
        <taxon>Eukaryota</taxon>
        <taxon>Fungi</taxon>
        <taxon>Fungi incertae sedis</taxon>
        <taxon>Mucoromycota</taxon>
        <taxon>Glomeromycotina</taxon>
        <taxon>Glomeromycetes</taxon>
        <taxon>Diversisporales</taxon>
        <taxon>Gigasporaceae</taxon>
        <taxon>Dentiscutata</taxon>
    </lineage>
</organism>
<accession>A0ACA9K091</accession>
<protein>
    <submittedName>
        <fullName evidence="1">3248_t:CDS:1</fullName>
    </submittedName>
</protein>
<evidence type="ECO:0000313" key="2">
    <source>
        <dbReference type="Proteomes" id="UP000789702"/>
    </source>
</evidence>
<evidence type="ECO:0000313" key="1">
    <source>
        <dbReference type="EMBL" id="CAG8444604.1"/>
    </source>
</evidence>
<gene>
    <name evidence="1" type="ORF">DHETER_LOCUS484</name>
</gene>
<comment type="caution">
    <text evidence="1">The sequence shown here is derived from an EMBL/GenBank/DDBJ whole genome shotgun (WGS) entry which is preliminary data.</text>
</comment>